<organism evidence="12 13">
    <name type="scientific">Nelumbo nucifera</name>
    <name type="common">Sacred lotus</name>
    <dbReference type="NCBI Taxonomy" id="4432"/>
    <lineage>
        <taxon>Eukaryota</taxon>
        <taxon>Viridiplantae</taxon>
        <taxon>Streptophyta</taxon>
        <taxon>Embryophyta</taxon>
        <taxon>Tracheophyta</taxon>
        <taxon>Spermatophyta</taxon>
        <taxon>Magnoliopsida</taxon>
        <taxon>Proteales</taxon>
        <taxon>Nelumbonaceae</taxon>
        <taxon>Nelumbo</taxon>
    </lineage>
</organism>
<dbReference type="KEGG" id="nnu:104586009"/>
<dbReference type="InterPro" id="IPR001607">
    <property type="entry name" value="Znf_UBP"/>
</dbReference>
<dbReference type="RefSeq" id="XP_010241392.1">
    <property type="nucleotide sequence ID" value="XM_010243090.2"/>
</dbReference>
<reference evidence="13" key="1">
    <citation type="submission" date="2025-08" db="UniProtKB">
        <authorList>
            <consortium name="RefSeq"/>
        </authorList>
    </citation>
    <scope>IDENTIFICATION</scope>
</reference>
<keyword evidence="12" id="KW-1185">Reference proteome</keyword>
<protein>
    <recommendedName>
        <fullName evidence="3">ubiquitinyl hydrolase 1</fullName>
        <ecNumber evidence="3">3.4.19.12</ecNumber>
    </recommendedName>
</protein>
<keyword evidence="8" id="KW-0378">Hydrolase</keyword>
<dbReference type="AlphaFoldDB" id="A0A1U7YNA1"/>
<dbReference type="GO" id="GO:0005634">
    <property type="term" value="C:nucleus"/>
    <property type="evidence" value="ECO:0000318"/>
    <property type="project" value="GO_Central"/>
</dbReference>
<evidence type="ECO:0000256" key="11">
    <source>
        <dbReference type="SAM" id="MobiDB-lite"/>
    </source>
</evidence>
<feature type="compositionally biased region" description="Polar residues" evidence="11">
    <location>
        <begin position="556"/>
        <end position="576"/>
    </location>
</feature>
<dbReference type="Proteomes" id="UP000189703">
    <property type="component" value="Unplaced"/>
</dbReference>
<feature type="compositionally biased region" description="Basic and acidic residues" evidence="11">
    <location>
        <begin position="32"/>
        <end position="43"/>
    </location>
</feature>
<feature type="region of interest" description="Disordered" evidence="11">
    <location>
        <begin position="62"/>
        <end position="105"/>
    </location>
</feature>
<dbReference type="OrthoDB" id="2020758at2759"/>
<comment type="function">
    <text evidence="10">Recognizes and hydrolyzes the peptide bond at the C-terminal Gly of ubiquitin. Involved in the processing of poly-ubiquitin precursors as well as that of ubiquitinated proteins. Is involved in resistance to the arginine analog canavanine (CAN).</text>
</comment>
<evidence type="ECO:0000256" key="9">
    <source>
        <dbReference type="ARBA" id="ARBA00022833"/>
    </source>
</evidence>
<evidence type="ECO:0000256" key="10">
    <source>
        <dbReference type="ARBA" id="ARBA00058678"/>
    </source>
</evidence>
<name>A0A1U7YNA1_NELNU</name>
<keyword evidence="7" id="KW-0833">Ubl conjugation pathway</keyword>
<dbReference type="Gene3D" id="3.30.40.10">
    <property type="entry name" value="Zinc/RING finger domain, C3HC4 (zinc finger)"/>
    <property type="match status" value="1"/>
</dbReference>
<dbReference type="InterPro" id="IPR018200">
    <property type="entry name" value="USP_CS"/>
</dbReference>
<dbReference type="PROSITE" id="PS00972">
    <property type="entry name" value="USP_1"/>
    <property type="match status" value="1"/>
</dbReference>
<dbReference type="EC" id="3.4.19.12" evidence="3"/>
<dbReference type="FunFam" id="3.30.40.10:FF:000900">
    <property type="entry name" value="Ubiquitinyl hydrolase 1"/>
    <property type="match status" value="1"/>
</dbReference>
<keyword evidence="9" id="KW-0862">Zinc</keyword>
<dbReference type="Pfam" id="PF00443">
    <property type="entry name" value="UCH"/>
    <property type="match status" value="1"/>
</dbReference>
<feature type="region of interest" description="Disordered" evidence="11">
    <location>
        <begin position="556"/>
        <end position="594"/>
    </location>
</feature>
<evidence type="ECO:0000256" key="7">
    <source>
        <dbReference type="ARBA" id="ARBA00022786"/>
    </source>
</evidence>
<gene>
    <name evidence="13" type="primary">LOC104586009</name>
</gene>
<evidence type="ECO:0000256" key="5">
    <source>
        <dbReference type="ARBA" id="ARBA00022723"/>
    </source>
</evidence>
<dbReference type="eggNOG" id="KOG1873">
    <property type="taxonomic scope" value="Eukaryota"/>
</dbReference>
<evidence type="ECO:0000313" key="12">
    <source>
        <dbReference type="Proteomes" id="UP000189703"/>
    </source>
</evidence>
<dbReference type="OMA" id="ACDIKSE"/>
<proteinExistence type="inferred from homology"/>
<dbReference type="InterPro" id="IPR050164">
    <property type="entry name" value="Peptidase_C19"/>
</dbReference>
<feature type="compositionally biased region" description="Low complexity" evidence="11">
    <location>
        <begin position="439"/>
        <end position="451"/>
    </location>
</feature>
<dbReference type="InterPro" id="IPR028889">
    <property type="entry name" value="USP"/>
</dbReference>
<dbReference type="PROSITE" id="PS00973">
    <property type="entry name" value="USP_2"/>
    <property type="match status" value="1"/>
</dbReference>
<dbReference type="GO" id="GO:0006508">
    <property type="term" value="P:proteolysis"/>
    <property type="evidence" value="ECO:0007669"/>
    <property type="project" value="UniProtKB-KW"/>
</dbReference>
<dbReference type="Pfam" id="PF02148">
    <property type="entry name" value="zf-UBP"/>
    <property type="match status" value="1"/>
</dbReference>
<keyword evidence="4" id="KW-0645">Protease</keyword>
<dbReference type="GO" id="GO:0031647">
    <property type="term" value="P:regulation of protein stability"/>
    <property type="evidence" value="ECO:0000318"/>
    <property type="project" value="GO_Central"/>
</dbReference>
<evidence type="ECO:0000256" key="3">
    <source>
        <dbReference type="ARBA" id="ARBA00012759"/>
    </source>
</evidence>
<accession>A0A1U7YNA1</accession>
<dbReference type="InterPro" id="IPR001394">
    <property type="entry name" value="Peptidase_C19_UCH"/>
</dbReference>
<dbReference type="SUPFAM" id="SSF54001">
    <property type="entry name" value="Cysteine proteinases"/>
    <property type="match status" value="1"/>
</dbReference>
<dbReference type="GO" id="GO:0004843">
    <property type="term" value="F:cysteine-type deubiquitinase activity"/>
    <property type="evidence" value="ECO:0000318"/>
    <property type="project" value="GO_Central"/>
</dbReference>
<dbReference type="PANTHER" id="PTHR24006:SF781">
    <property type="entry name" value="LD34905P"/>
    <property type="match status" value="1"/>
</dbReference>
<comment type="similarity">
    <text evidence="2">Belongs to the peptidase C19 family.</text>
</comment>
<feature type="compositionally biased region" description="Basic residues" evidence="11">
    <location>
        <begin position="90"/>
        <end position="99"/>
    </location>
</feature>
<dbReference type="GO" id="GO:0016579">
    <property type="term" value="P:protein deubiquitination"/>
    <property type="evidence" value="ECO:0007669"/>
    <property type="project" value="InterPro"/>
</dbReference>
<dbReference type="PROSITE" id="PS50271">
    <property type="entry name" value="ZF_UBP"/>
    <property type="match status" value="1"/>
</dbReference>
<dbReference type="STRING" id="4432.A0A1U7YNA1"/>
<evidence type="ECO:0000256" key="1">
    <source>
        <dbReference type="ARBA" id="ARBA00000707"/>
    </source>
</evidence>
<evidence type="ECO:0000256" key="6">
    <source>
        <dbReference type="ARBA" id="ARBA00022771"/>
    </source>
</evidence>
<keyword evidence="5" id="KW-0479">Metal-binding</keyword>
<dbReference type="InterPro" id="IPR038765">
    <property type="entry name" value="Papain-like_cys_pep_sf"/>
</dbReference>
<evidence type="ECO:0000313" key="13">
    <source>
        <dbReference type="RefSeq" id="XP_010241392.1"/>
    </source>
</evidence>
<keyword evidence="6" id="KW-0863">Zinc-finger</keyword>
<evidence type="ECO:0000256" key="2">
    <source>
        <dbReference type="ARBA" id="ARBA00009085"/>
    </source>
</evidence>
<dbReference type="GeneID" id="104586009"/>
<feature type="compositionally biased region" description="Basic residues" evidence="11">
    <location>
        <begin position="1"/>
        <end position="17"/>
    </location>
</feature>
<dbReference type="FunCoup" id="A0A1U7YNA1">
    <property type="interactions" value="3080"/>
</dbReference>
<dbReference type="InterPro" id="IPR013083">
    <property type="entry name" value="Znf_RING/FYVE/PHD"/>
</dbReference>
<comment type="catalytic activity">
    <reaction evidence="1">
        <text>Thiol-dependent hydrolysis of ester, thioester, amide, peptide and isopeptide bonds formed by the C-terminal Gly of ubiquitin (a 76-residue protein attached to proteins as an intracellular targeting signal).</text>
        <dbReference type="EC" id="3.4.19.12"/>
    </reaction>
</comment>
<feature type="region of interest" description="Disordered" evidence="11">
    <location>
        <begin position="418"/>
        <end position="451"/>
    </location>
</feature>
<sequence length="1052" mass="116058">MGKKIKKKTRNSGHRDRRVSSGSPRTIPKHSNPTDETRDDEYSVVKERKGCTHLGEVDLEKVSSKIGSSEPVRCEGCMEGAPDRRAGKEKSKHGKKKGRGPTDVKSETNKSIWVCLSCGHFACGGIGLPTTPQSHAIQHFRFTRHPCVIQLDNPHLGWCFPCNFLIPVEKSEENGEQKDILSDITKLIKGRSPEVSSVDVEDIWFGGGSQVLDGGDKTKLGEVESQVLDGKGGGGYTVCGLVNLGNTCFFNSVMQNLFAMDLLRDYFMKLDQSFGPLTMALKKLINETSLEVDSKNGLNPKALFGCICSKSPQFRGYQQQDSHELLHFLLDGLCTEELSARKLLSSTGNDGMTSNQGSTFVDMIFGGQLSSTVCCVECGHSSVVFEPFLDLSLPVPTKKPPSNKAPLFSRPRKTKLPIKKGGRARLKGNTNTTPPLVQSEPGPSESSGSSCLVQSSVPVAKQMDALVDDITWLDYAGAGEVSNDFDLVSQNFDVPSIQDAEEKQIFQNSAEQTVPSLDQLSWLDYIDPIKEPSDQDLVSQNYDISVVEDYENKQLTPSSRLQNNSDSHSRACSPNGESKLEFASSQSNTCEDEPPLQIQGSEVLLLPYKDDNSNNEETIRKECDPSTSVVGCEYDTFDGLGDLFNEPEMPAVSNAESWLCDKNFQCQASEVTETSFLAGNSSDSGPDEVDNTDAPVSIDSCLAHFTKPEILSNEHAWHCERCSKILRSQRRKYKNDYQQTTPKTRANADEIRRLNNCPLGSDENSMHPTKYRQLGNGKLEGDTVSTSTAESASLDLEIPGYSNPKCTNCENGQMSKERGAGLVDPVSNCLVNKSKFSQGDTCIGESSLTSQEPLLTLDQSESSTEVTFGDQITDSCGVDDSTSMLCNSSKTEPQVFQLLGRVHEPDDSDDEEMDSENLKVKRDATKRVLINRAPPILTIHLKRFSQDAHGRLSKLNGYVIFRDVIDLRPYMDSRCGEEREKCEYRLVGVVEHSGTMRGGHYVAYVRGRKGRGKTNGGQQESTWYYVSDAHVREVSLTEVLRSEAYILFYEKV</sequence>
<dbReference type="PANTHER" id="PTHR24006">
    <property type="entry name" value="UBIQUITIN CARBOXYL-TERMINAL HYDROLASE"/>
    <property type="match status" value="1"/>
</dbReference>
<dbReference type="Gene3D" id="3.90.70.10">
    <property type="entry name" value="Cysteine proteinases"/>
    <property type="match status" value="2"/>
</dbReference>
<dbReference type="PROSITE" id="PS50235">
    <property type="entry name" value="USP_3"/>
    <property type="match status" value="1"/>
</dbReference>
<feature type="region of interest" description="Disordered" evidence="11">
    <location>
        <begin position="1"/>
        <end position="43"/>
    </location>
</feature>
<evidence type="ECO:0000256" key="4">
    <source>
        <dbReference type="ARBA" id="ARBA00022670"/>
    </source>
</evidence>
<dbReference type="GO" id="GO:0005829">
    <property type="term" value="C:cytosol"/>
    <property type="evidence" value="ECO:0000318"/>
    <property type="project" value="GO_Central"/>
</dbReference>
<dbReference type="GO" id="GO:0008270">
    <property type="term" value="F:zinc ion binding"/>
    <property type="evidence" value="ECO:0007669"/>
    <property type="project" value="UniProtKB-KW"/>
</dbReference>
<dbReference type="SUPFAM" id="SSF57850">
    <property type="entry name" value="RING/U-box"/>
    <property type="match status" value="1"/>
</dbReference>
<evidence type="ECO:0000256" key="8">
    <source>
        <dbReference type="ARBA" id="ARBA00022801"/>
    </source>
</evidence>
<dbReference type="SMART" id="SM00290">
    <property type="entry name" value="ZnF_UBP"/>
    <property type="match status" value="1"/>
</dbReference>